<dbReference type="Proteomes" id="UP000321570">
    <property type="component" value="Unassembled WGS sequence"/>
</dbReference>
<dbReference type="EMBL" id="CABIJS010000033">
    <property type="protein sequence ID" value="VUZ40398.1"/>
    <property type="molecule type" value="Genomic_DNA"/>
</dbReference>
<proteinExistence type="predicted"/>
<keyword evidence="2" id="KW-1185">Reference proteome</keyword>
<evidence type="ECO:0000313" key="1">
    <source>
        <dbReference type="EMBL" id="VUZ40398.1"/>
    </source>
</evidence>
<name>A0A564Y0U7_HYMDI</name>
<evidence type="ECO:0000313" key="2">
    <source>
        <dbReference type="Proteomes" id="UP000321570"/>
    </source>
</evidence>
<dbReference type="AlphaFoldDB" id="A0A564Y0U7"/>
<organism evidence="1 2">
    <name type="scientific">Hymenolepis diminuta</name>
    <name type="common">Rat tapeworm</name>
    <dbReference type="NCBI Taxonomy" id="6216"/>
    <lineage>
        <taxon>Eukaryota</taxon>
        <taxon>Metazoa</taxon>
        <taxon>Spiralia</taxon>
        <taxon>Lophotrochozoa</taxon>
        <taxon>Platyhelminthes</taxon>
        <taxon>Cestoda</taxon>
        <taxon>Eucestoda</taxon>
        <taxon>Cyclophyllidea</taxon>
        <taxon>Hymenolepididae</taxon>
        <taxon>Hymenolepis</taxon>
    </lineage>
</organism>
<reference evidence="1 2" key="1">
    <citation type="submission" date="2019-07" db="EMBL/GenBank/DDBJ databases">
        <authorList>
            <person name="Jastrzebski P J."/>
            <person name="Paukszto L."/>
            <person name="Jastrzebski P J."/>
        </authorList>
    </citation>
    <scope>NUCLEOTIDE SEQUENCE [LARGE SCALE GENOMIC DNA]</scope>
    <source>
        <strain evidence="1 2">WMS-il1</strain>
    </source>
</reference>
<accession>A0A564Y0U7</accession>
<gene>
    <name evidence="1" type="ORF">WMSIL1_LOCUS1573</name>
</gene>
<sequence>MICDVEVGKNTWIPHYNQFQRRLAEPTTDKRYLSLYSLLDTFNLTQVLLPISQVID</sequence>
<protein>
    <submittedName>
        <fullName evidence="1">Uncharacterized protein</fullName>
    </submittedName>
</protein>